<keyword evidence="5" id="KW-0902">Two-component regulatory system</keyword>
<comment type="catalytic activity">
    <reaction evidence="1">
        <text>ATP + protein L-histidine = ADP + protein N-phospho-L-histidine.</text>
        <dbReference type="EC" id="2.7.13.3"/>
    </reaction>
</comment>
<dbReference type="eggNOG" id="COG4585">
    <property type="taxonomic scope" value="Bacteria"/>
</dbReference>
<dbReference type="AlphaFoldDB" id="R2QE19"/>
<dbReference type="InterPro" id="IPR056374">
    <property type="entry name" value="DesK/YvfT_N"/>
</dbReference>
<keyword evidence="10" id="KW-1185">Reference proteome</keyword>
<evidence type="ECO:0000256" key="6">
    <source>
        <dbReference type="SAM" id="Coils"/>
    </source>
</evidence>
<dbReference type="OrthoDB" id="9797605at2"/>
<feature type="domain" description="Histidine kinase/HSP90-like ATPase" evidence="8">
    <location>
        <begin position="278"/>
        <end position="366"/>
    </location>
</feature>
<keyword evidence="7" id="KW-0812">Transmembrane</keyword>
<reference evidence="9 10" key="1">
    <citation type="submission" date="2013-02" db="EMBL/GenBank/DDBJ databases">
        <title>The Genome Sequence of Enterococcus pallens BAA-351.</title>
        <authorList>
            <consortium name="The Broad Institute Genome Sequencing Platform"/>
            <consortium name="The Broad Institute Genome Sequencing Center for Infectious Disease"/>
            <person name="Earl A.M."/>
            <person name="Gilmore M.S."/>
            <person name="Lebreton F."/>
            <person name="Walker B."/>
            <person name="Young S.K."/>
            <person name="Zeng Q."/>
            <person name="Gargeya S."/>
            <person name="Fitzgerald M."/>
            <person name="Haas B."/>
            <person name="Abouelleil A."/>
            <person name="Alvarado L."/>
            <person name="Arachchi H.M."/>
            <person name="Berlin A.M."/>
            <person name="Chapman S.B."/>
            <person name="Dewar J."/>
            <person name="Goldberg J."/>
            <person name="Griggs A."/>
            <person name="Gujja S."/>
            <person name="Hansen M."/>
            <person name="Howarth C."/>
            <person name="Imamovic A."/>
            <person name="Larimer J."/>
            <person name="McCowan C."/>
            <person name="Murphy C."/>
            <person name="Neiman D."/>
            <person name="Pearson M."/>
            <person name="Priest M."/>
            <person name="Roberts A."/>
            <person name="Saif S."/>
            <person name="Shea T."/>
            <person name="Sisk P."/>
            <person name="Sykes S."/>
            <person name="Wortman J."/>
            <person name="Nusbaum C."/>
            <person name="Birren B."/>
        </authorList>
    </citation>
    <scope>NUCLEOTIDE SEQUENCE [LARGE SCALE GENOMIC DNA]</scope>
    <source>
        <strain evidence="9 10">ATCC BAA-351</strain>
    </source>
</reference>
<accession>R2QE19</accession>
<dbReference type="GO" id="GO:0046983">
    <property type="term" value="F:protein dimerization activity"/>
    <property type="evidence" value="ECO:0007669"/>
    <property type="project" value="InterPro"/>
</dbReference>
<evidence type="ECO:0000256" key="7">
    <source>
        <dbReference type="SAM" id="Phobius"/>
    </source>
</evidence>
<evidence type="ECO:0000256" key="2">
    <source>
        <dbReference type="ARBA" id="ARBA00012438"/>
    </source>
</evidence>
<dbReference type="RefSeq" id="WP_010756655.1">
    <property type="nucleotide sequence ID" value="NZ_ASWD01000006.1"/>
</dbReference>
<dbReference type="InterPro" id="IPR011712">
    <property type="entry name" value="Sig_transdc_His_kin_sub3_dim/P"/>
</dbReference>
<dbReference type="Gene3D" id="3.30.565.10">
    <property type="entry name" value="Histidine kinase-like ATPase, C-terminal domain"/>
    <property type="match status" value="1"/>
</dbReference>
<organism evidence="9 10">
    <name type="scientific">Enterococcus pallens ATCC BAA-351</name>
    <dbReference type="NCBI Taxonomy" id="1158607"/>
    <lineage>
        <taxon>Bacteria</taxon>
        <taxon>Bacillati</taxon>
        <taxon>Bacillota</taxon>
        <taxon>Bacilli</taxon>
        <taxon>Lactobacillales</taxon>
        <taxon>Enterococcaceae</taxon>
        <taxon>Enterococcus</taxon>
    </lineage>
</organism>
<dbReference type="Pfam" id="PF23540">
    <property type="entry name" value="DesK_N"/>
    <property type="match status" value="1"/>
</dbReference>
<dbReference type="STRING" id="160454.RV10_GL001701"/>
<feature type="transmembrane region" description="Helical" evidence="7">
    <location>
        <begin position="134"/>
        <end position="151"/>
    </location>
</feature>
<keyword evidence="4" id="KW-0418">Kinase</keyword>
<evidence type="ECO:0000256" key="3">
    <source>
        <dbReference type="ARBA" id="ARBA00022679"/>
    </source>
</evidence>
<dbReference type="PANTHER" id="PTHR24421">
    <property type="entry name" value="NITRATE/NITRITE SENSOR PROTEIN NARX-RELATED"/>
    <property type="match status" value="1"/>
</dbReference>
<evidence type="ECO:0000313" key="10">
    <source>
        <dbReference type="Proteomes" id="UP000013782"/>
    </source>
</evidence>
<keyword evidence="7" id="KW-1133">Transmembrane helix</keyword>
<gene>
    <name evidence="9" type="ORF">UAU_01649</name>
</gene>
<dbReference type="PATRIC" id="fig|1158607.3.peg.1618"/>
<sequence>MRKFHLFPKGEALSSIIWMLFLLIPILSLVPFDTFEKIFLGILMLLFCWFYRNALFQKRYFTYWLIVQYVIAAFYGLKLGYIYLFMFPAWQMGFGFSKMKNSTFWLLFFGQVGMIVLSFIFGPMENPTFGGNQLLVSIPFGLFTMIAPLPGREVHKLIEQRKQLYQANQRLEAEIKGEERNRIARELHDSLGQSLSVMTLKLDLAQKILTKNPQMVSTELQEIEQLSRSTLKTVREIVSDMRKRSVREELIEINQALTAGKIILKTENEELANDLSDTQQNEISNVLREAVTNIIRHSKATFCTIAFSLESGWLRLSIRDNGIGAKELIAGNGITGMTERIEKIKGTIVIQDDRGTLIRIAVPLEEILND</sequence>
<dbReference type="SUPFAM" id="SSF55874">
    <property type="entry name" value="ATPase domain of HSP90 chaperone/DNA topoisomerase II/histidine kinase"/>
    <property type="match status" value="1"/>
</dbReference>
<dbReference type="Proteomes" id="UP000013782">
    <property type="component" value="Unassembled WGS sequence"/>
</dbReference>
<dbReference type="EMBL" id="AJAQ01000014">
    <property type="protein sequence ID" value="EOH94727.1"/>
    <property type="molecule type" value="Genomic_DNA"/>
</dbReference>
<dbReference type="Pfam" id="PF02518">
    <property type="entry name" value="HATPase_c"/>
    <property type="match status" value="1"/>
</dbReference>
<dbReference type="SMART" id="SM00387">
    <property type="entry name" value="HATPase_c"/>
    <property type="match status" value="1"/>
</dbReference>
<comment type="caution">
    <text evidence="9">The sequence shown here is derived from an EMBL/GenBank/DDBJ whole genome shotgun (WGS) entry which is preliminary data.</text>
</comment>
<feature type="coiled-coil region" evidence="6">
    <location>
        <begin position="154"/>
        <end position="181"/>
    </location>
</feature>
<dbReference type="GO" id="GO:0000155">
    <property type="term" value="F:phosphorelay sensor kinase activity"/>
    <property type="evidence" value="ECO:0007669"/>
    <property type="project" value="InterPro"/>
</dbReference>
<proteinExistence type="predicted"/>
<dbReference type="InterPro" id="IPR036890">
    <property type="entry name" value="HATPase_C_sf"/>
</dbReference>
<evidence type="ECO:0000256" key="4">
    <source>
        <dbReference type="ARBA" id="ARBA00022777"/>
    </source>
</evidence>
<evidence type="ECO:0000259" key="8">
    <source>
        <dbReference type="SMART" id="SM00387"/>
    </source>
</evidence>
<feature type="transmembrane region" description="Helical" evidence="7">
    <location>
        <begin position="63"/>
        <end position="84"/>
    </location>
</feature>
<feature type="transmembrane region" description="Helical" evidence="7">
    <location>
        <begin position="104"/>
        <end position="122"/>
    </location>
</feature>
<dbReference type="PANTHER" id="PTHR24421:SF63">
    <property type="entry name" value="SENSOR HISTIDINE KINASE DESK"/>
    <property type="match status" value="1"/>
</dbReference>
<evidence type="ECO:0000256" key="1">
    <source>
        <dbReference type="ARBA" id="ARBA00000085"/>
    </source>
</evidence>
<dbReference type="CDD" id="cd16917">
    <property type="entry name" value="HATPase_UhpB-NarQ-NarX-like"/>
    <property type="match status" value="1"/>
</dbReference>
<dbReference type="InterPro" id="IPR050482">
    <property type="entry name" value="Sensor_HK_TwoCompSys"/>
</dbReference>
<feature type="transmembrane region" description="Helical" evidence="7">
    <location>
        <begin position="38"/>
        <end position="56"/>
    </location>
</feature>
<protein>
    <recommendedName>
        <fullName evidence="2">histidine kinase</fullName>
        <ecNumber evidence="2">2.7.13.3</ecNumber>
    </recommendedName>
</protein>
<keyword evidence="7" id="KW-0472">Membrane</keyword>
<dbReference type="HOGENOM" id="CLU_000445_20_8_9"/>
<dbReference type="Pfam" id="PF07730">
    <property type="entry name" value="HisKA_3"/>
    <property type="match status" value="1"/>
</dbReference>
<feature type="transmembrane region" description="Helical" evidence="7">
    <location>
        <begin position="12"/>
        <end position="32"/>
    </location>
</feature>
<evidence type="ECO:0000313" key="9">
    <source>
        <dbReference type="EMBL" id="EOH94727.1"/>
    </source>
</evidence>
<dbReference type="EC" id="2.7.13.3" evidence="2"/>
<dbReference type="GO" id="GO:0016020">
    <property type="term" value="C:membrane"/>
    <property type="evidence" value="ECO:0007669"/>
    <property type="project" value="InterPro"/>
</dbReference>
<dbReference type="InterPro" id="IPR003594">
    <property type="entry name" value="HATPase_dom"/>
</dbReference>
<dbReference type="Gene3D" id="1.20.5.1930">
    <property type="match status" value="1"/>
</dbReference>
<keyword evidence="3" id="KW-0808">Transferase</keyword>
<evidence type="ECO:0000256" key="5">
    <source>
        <dbReference type="ARBA" id="ARBA00023012"/>
    </source>
</evidence>
<keyword evidence="6" id="KW-0175">Coiled coil</keyword>
<name>R2QE19_9ENTE</name>